<dbReference type="Gene3D" id="2.130.10.10">
    <property type="entry name" value="YVTN repeat-like/Quinoprotein amine dehydrogenase"/>
    <property type="match status" value="1"/>
</dbReference>
<dbReference type="AlphaFoldDB" id="A0A813JAL1"/>
<feature type="repeat" description="WD" evidence="3">
    <location>
        <begin position="200"/>
        <end position="241"/>
    </location>
</feature>
<proteinExistence type="predicted"/>
<dbReference type="InterPro" id="IPR001680">
    <property type="entry name" value="WD40_rpt"/>
</dbReference>
<dbReference type="Pfam" id="PF00400">
    <property type="entry name" value="WD40"/>
    <property type="match status" value="5"/>
</dbReference>
<feature type="repeat" description="WD" evidence="3">
    <location>
        <begin position="48"/>
        <end position="89"/>
    </location>
</feature>
<dbReference type="InterPro" id="IPR036322">
    <property type="entry name" value="WD40_repeat_dom_sf"/>
</dbReference>
<comment type="caution">
    <text evidence="4">The sequence shown here is derived from an EMBL/GenBank/DDBJ whole genome shotgun (WGS) entry which is preliminary data.</text>
</comment>
<evidence type="ECO:0000256" key="2">
    <source>
        <dbReference type="ARBA" id="ARBA00022737"/>
    </source>
</evidence>
<feature type="repeat" description="WD" evidence="3">
    <location>
        <begin position="132"/>
        <end position="164"/>
    </location>
</feature>
<evidence type="ECO:0000313" key="5">
    <source>
        <dbReference type="Proteomes" id="UP000626109"/>
    </source>
</evidence>
<dbReference type="PROSITE" id="PS50294">
    <property type="entry name" value="WD_REPEATS_REGION"/>
    <property type="match status" value="3"/>
</dbReference>
<dbReference type="PROSITE" id="PS50082">
    <property type="entry name" value="WD_REPEATS_2"/>
    <property type="match status" value="5"/>
</dbReference>
<dbReference type="InterPro" id="IPR050844">
    <property type="entry name" value="Coatomer_complex_subunit"/>
</dbReference>
<feature type="repeat" description="WD" evidence="3">
    <location>
        <begin position="5"/>
        <end position="46"/>
    </location>
</feature>
<evidence type="ECO:0000256" key="1">
    <source>
        <dbReference type="ARBA" id="ARBA00022574"/>
    </source>
</evidence>
<gene>
    <name evidence="4" type="ORF">PGLA2088_LOCUS19119</name>
</gene>
<feature type="repeat" description="WD" evidence="3">
    <location>
        <begin position="90"/>
        <end position="131"/>
    </location>
</feature>
<dbReference type="EMBL" id="CAJNNW010024920">
    <property type="protein sequence ID" value="CAE8674817.1"/>
    <property type="molecule type" value="Genomic_DNA"/>
</dbReference>
<keyword evidence="2" id="KW-0677">Repeat</keyword>
<dbReference type="CDD" id="cd00200">
    <property type="entry name" value="WD40"/>
    <property type="match status" value="1"/>
</dbReference>
<dbReference type="GO" id="GO:0006886">
    <property type="term" value="P:intracellular protein transport"/>
    <property type="evidence" value="ECO:0007669"/>
    <property type="project" value="TreeGrafter"/>
</dbReference>
<keyword evidence="1 3" id="KW-0853">WD repeat</keyword>
<dbReference type="GO" id="GO:0008113">
    <property type="term" value="F:peptide-methionine (S)-S-oxide reductase activity"/>
    <property type="evidence" value="ECO:0007669"/>
    <property type="project" value="InterPro"/>
</dbReference>
<dbReference type="PRINTS" id="PR00320">
    <property type="entry name" value="GPROTEINBRPT"/>
</dbReference>
<dbReference type="InterPro" id="IPR015943">
    <property type="entry name" value="WD40/YVTN_repeat-like_dom_sf"/>
</dbReference>
<dbReference type="GO" id="GO:0006890">
    <property type="term" value="P:retrograde vesicle-mediated transport, Golgi to endoplasmic reticulum"/>
    <property type="evidence" value="ECO:0007669"/>
    <property type="project" value="TreeGrafter"/>
</dbReference>
<protein>
    <recommendedName>
        <fullName evidence="6">Peptide-methionine (S)-S-oxide reductase</fullName>
    </recommendedName>
</protein>
<accession>A0A813JAL1</accession>
<dbReference type="GO" id="GO:0006888">
    <property type="term" value="P:endoplasmic reticulum to Golgi vesicle-mediated transport"/>
    <property type="evidence" value="ECO:0007669"/>
    <property type="project" value="TreeGrafter"/>
</dbReference>
<dbReference type="PANTHER" id="PTHR19876:SF1">
    <property type="entry name" value="COATOMER SUBUNIT ALPHA"/>
    <property type="match status" value="1"/>
</dbReference>
<name>A0A813JAL1_POLGL</name>
<dbReference type="Gene3D" id="3.30.1060.10">
    <property type="entry name" value="Peptide methionine sulphoxide reductase MsrA"/>
    <property type="match status" value="1"/>
</dbReference>
<dbReference type="GO" id="GO:0006891">
    <property type="term" value="P:intra-Golgi vesicle-mediated transport"/>
    <property type="evidence" value="ECO:0007669"/>
    <property type="project" value="TreeGrafter"/>
</dbReference>
<evidence type="ECO:0008006" key="6">
    <source>
        <dbReference type="Google" id="ProtNLM"/>
    </source>
</evidence>
<dbReference type="Proteomes" id="UP000626109">
    <property type="component" value="Unassembled WGS sequence"/>
</dbReference>
<sequence length="530" mass="58734">MLVKCETKSNRVKGLSFHPKLSWILASLHNGTIQLWDYRIGSLIDKFEEHEGGPVRGVCFHLTQPLFVSGGDDYKIKVWNYKLRRCIFTLLGHLDYIRTVEFHDEYPWILSASDDQTIRIWNWQSRACIAVLTGHNHYVMCAHFHPKEDLVVSASLDQTVRVWDTSGLRDKTVSIGGSPSGPGGANDVFGTSDAVVKYVLEGHDRGVNWAAFHPTLPLIVSGADDRLIKLWRMNDSKAWEVDTLRGGSPPAVSIEQAGSGLGRLRGKADASSLFAEREMKSQQRAPSWDRAVFALLAGVVALVVWPRSAQAAGDVEMYFGQGCFWHVQHEFVRQEVNLLGRRSSEITALAGYAGGTETGAKGEVCYHNRDGAPDYATMGHAEVVHVSIPEQKVGEFSKSFFDGIGSTLLGRNDGVLSWGGEYRSVLGLPGGVESPLFAQVKEARSASLERLKLVAGRGSDPDTLLGSKVYIYDSDKYSFFQAEIYHQFHDDMLQQYDDSYHSLKTQLKQTGKLKDVSCPDETALKHVGPK</sequence>
<dbReference type="SUPFAM" id="SSF50978">
    <property type="entry name" value="WD40 repeat-like"/>
    <property type="match status" value="1"/>
</dbReference>
<dbReference type="InterPro" id="IPR036509">
    <property type="entry name" value="Met_Sox_Rdtase_MsrA_sf"/>
</dbReference>
<evidence type="ECO:0000256" key="3">
    <source>
        <dbReference type="PROSITE-ProRule" id="PRU00221"/>
    </source>
</evidence>
<dbReference type="SMART" id="SM00320">
    <property type="entry name" value="WD40"/>
    <property type="match status" value="5"/>
</dbReference>
<dbReference type="PANTHER" id="PTHR19876">
    <property type="entry name" value="COATOMER"/>
    <property type="match status" value="1"/>
</dbReference>
<dbReference type="InterPro" id="IPR020472">
    <property type="entry name" value="WD40_PAC1"/>
</dbReference>
<dbReference type="GO" id="GO:0030126">
    <property type="term" value="C:COPI vesicle coat"/>
    <property type="evidence" value="ECO:0007669"/>
    <property type="project" value="TreeGrafter"/>
</dbReference>
<dbReference type="SUPFAM" id="SSF55068">
    <property type="entry name" value="Peptide methionine sulfoxide reductase"/>
    <property type="match status" value="1"/>
</dbReference>
<evidence type="ECO:0000313" key="4">
    <source>
        <dbReference type="EMBL" id="CAE8674817.1"/>
    </source>
</evidence>
<reference evidence="4" key="1">
    <citation type="submission" date="2021-02" db="EMBL/GenBank/DDBJ databases">
        <authorList>
            <person name="Dougan E. K."/>
            <person name="Rhodes N."/>
            <person name="Thang M."/>
            <person name="Chan C."/>
        </authorList>
    </citation>
    <scope>NUCLEOTIDE SEQUENCE</scope>
</reference>
<organism evidence="4 5">
    <name type="scientific">Polarella glacialis</name>
    <name type="common">Dinoflagellate</name>
    <dbReference type="NCBI Taxonomy" id="89957"/>
    <lineage>
        <taxon>Eukaryota</taxon>
        <taxon>Sar</taxon>
        <taxon>Alveolata</taxon>
        <taxon>Dinophyceae</taxon>
        <taxon>Suessiales</taxon>
        <taxon>Suessiaceae</taxon>
        <taxon>Polarella</taxon>
    </lineage>
</organism>